<accession>A0A151Z5W6</accession>
<feature type="region of interest" description="Disordered" evidence="1">
    <location>
        <begin position="1"/>
        <end position="127"/>
    </location>
</feature>
<organism evidence="2 3">
    <name type="scientific">Tieghemostelium lacteum</name>
    <name type="common">Slime mold</name>
    <name type="synonym">Dictyostelium lacteum</name>
    <dbReference type="NCBI Taxonomy" id="361077"/>
    <lineage>
        <taxon>Eukaryota</taxon>
        <taxon>Amoebozoa</taxon>
        <taxon>Evosea</taxon>
        <taxon>Eumycetozoa</taxon>
        <taxon>Dictyostelia</taxon>
        <taxon>Dictyosteliales</taxon>
        <taxon>Raperosteliaceae</taxon>
        <taxon>Tieghemostelium</taxon>
    </lineage>
</organism>
<protein>
    <submittedName>
        <fullName evidence="2">Uncharacterized protein</fullName>
    </submittedName>
</protein>
<feature type="compositionally biased region" description="Pro residues" evidence="1">
    <location>
        <begin position="1"/>
        <end position="10"/>
    </location>
</feature>
<dbReference type="PANTHER" id="PTHR46370:SF1">
    <property type="entry name" value="GPALPP MOTIFS-CONTAINING PROTEIN 1"/>
    <property type="match status" value="1"/>
</dbReference>
<evidence type="ECO:0000313" key="3">
    <source>
        <dbReference type="Proteomes" id="UP000076078"/>
    </source>
</evidence>
<comment type="caution">
    <text evidence="2">The sequence shown here is derived from an EMBL/GenBank/DDBJ whole genome shotgun (WGS) entry which is preliminary data.</text>
</comment>
<gene>
    <name evidence="2" type="ORF">DLAC_10016</name>
</gene>
<dbReference type="OrthoDB" id="73491at2759"/>
<dbReference type="EMBL" id="LODT01000041">
    <property type="protein sequence ID" value="KYQ89353.1"/>
    <property type="molecule type" value="Genomic_DNA"/>
</dbReference>
<dbReference type="InParanoid" id="A0A151Z5W6"/>
<dbReference type="Proteomes" id="UP000076078">
    <property type="component" value="Unassembled WGS sequence"/>
</dbReference>
<feature type="compositionally biased region" description="Basic and acidic residues" evidence="1">
    <location>
        <begin position="12"/>
        <end position="24"/>
    </location>
</feature>
<name>A0A151Z5W6_TIELA</name>
<evidence type="ECO:0000256" key="1">
    <source>
        <dbReference type="SAM" id="MobiDB-lite"/>
    </source>
</evidence>
<feature type="compositionally biased region" description="Basic and acidic residues" evidence="1">
    <location>
        <begin position="32"/>
        <end position="43"/>
    </location>
</feature>
<dbReference type="AlphaFoldDB" id="A0A151Z5W6"/>
<feature type="compositionally biased region" description="Basic and acidic residues" evidence="1">
    <location>
        <begin position="62"/>
        <end position="71"/>
    </location>
</feature>
<dbReference type="InterPro" id="IPR046331">
    <property type="entry name" value="GPAM1-like"/>
</dbReference>
<proteinExistence type="predicted"/>
<keyword evidence="3" id="KW-1185">Reference proteome</keyword>
<dbReference type="PANTHER" id="PTHR46370">
    <property type="entry name" value="GPALPP MOTIFS-CONTAINING PROTEIN 1"/>
    <property type="match status" value="1"/>
</dbReference>
<evidence type="ECO:0000313" key="2">
    <source>
        <dbReference type="EMBL" id="KYQ89353.1"/>
    </source>
</evidence>
<sequence>MFGPPRPPKPTDSNKNDNDDDIKKVHGPILPNKEDKPLVEQKKKVYGPSFGRDSVDDSIQPTKEEHKEPNTKKRVLGPSFEKDDEEDEETKPSPIKKPMIGPSLNNTKTVVDSDEEDENEYQQNLGEWEKIKKSRDNELSLNKDSDGKLKREEWMTALPTDRKIGSTLTNRTFSKNSNVNVNKVDGSWIDKQDKLLTPTTATTPSIIQRDNNKLEKTVMGDTKKPKSLLEIHQDNLKKSNNILSEKKNSSKSPNVVGQPYEFDREKAMEIQKVDREYLSKIVNTSNELNDRFSKGRNN</sequence>
<reference evidence="2 3" key="1">
    <citation type="submission" date="2015-12" db="EMBL/GenBank/DDBJ databases">
        <title>Dictyostelia acquired genes for synthesis and detection of signals that induce cell-type specialization by lateral gene transfer from prokaryotes.</title>
        <authorList>
            <person name="Gloeckner G."/>
            <person name="Schaap P."/>
        </authorList>
    </citation>
    <scope>NUCLEOTIDE SEQUENCE [LARGE SCALE GENOMIC DNA]</scope>
    <source>
        <strain evidence="2 3">TK</strain>
    </source>
</reference>